<evidence type="ECO:0000256" key="1">
    <source>
        <dbReference type="SAM" id="SignalP"/>
    </source>
</evidence>
<keyword evidence="4" id="KW-1185">Reference proteome</keyword>
<dbReference type="Pfam" id="PF06439">
    <property type="entry name" value="3keto-disac_hyd"/>
    <property type="match status" value="1"/>
</dbReference>
<evidence type="ECO:0000313" key="3">
    <source>
        <dbReference type="EMBL" id="QUE52433.1"/>
    </source>
</evidence>
<dbReference type="Proteomes" id="UP000676169">
    <property type="component" value="Chromosome"/>
</dbReference>
<dbReference type="RefSeq" id="WP_211633453.1">
    <property type="nucleotide sequence ID" value="NZ_CP073100.1"/>
</dbReference>
<keyword evidence="1" id="KW-0732">Signal</keyword>
<dbReference type="Gene3D" id="2.60.120.560">
    <property type="entry name" value="Exo-inulinase, domain 1"/>
    <property type="match status" value="1"/>
</dbReference>
<accession>A0A975PG43</accession>
<feature type="signal peptide" evidence="1">
    <location>
        <begin position="1"/>
        <end position="16"/>
    </location>
</feature>
<evidence type="ECO:0000313" key="4">
    <source>
        <dbReference type="Proteomes" id="UP000676169"/>
    </source>
</evidence>
<dbReference type="KEGG" id="lamb:KBB96_05955"/>
<gene>
    <name evidence="3" type="ORF">KBB96_05955</name>
</gene>
<evidence type="ECO:0000259" key="2">
    <source>
        <dbReference type="Pfam" id="PF06439"/>
    </source>
</evidence>
<protein>
    <submittedName>
        <fullName evidence="3">DUF1080 domain-containing protein</fullName>
    </submittedName>
</protein>
<dbReference type="AlphaFoldDB" id="A0A975PG43"/>
<reference evidence="3" key="1">
    <citation type="submission" date="2021-04" db="EMBL/GenBank/DDBJ databases">
        <title>Luteolibacter sp. 32A isolated from the skin of an Anderson's salamander (Ambystoma andersonii).</title>
        <authorList>
            <person name="Spergser J."/>
            <person name="Busse H.-J."/>
        </authorList>
    </citation>
    <scope>NUCLEOTIDE SEQUENCE</scope>
    <source>
        <strain evidence="3">32A</strain>
    </source>
</reference>
<sequence length="216" mass="24260">MKLLLTLLALALPAAAIEPGFTPLYNGKDLTGWKKVNGNGEYKAAGPELLGIGDNVKANTFLRTEKTYKNFDLRFDMKFDDAEGNSGVMIRGLQKTDKEDGRVYGYQCEHDPSPRCWTAGLYCEAMPRGWLVPNKANKEEAEAFTAANTKRYKVGEWNSIRVLCEGKHIQIWLNGEKTVDYTDTAPEAISEGFFALQVHAGKATHVRWRDIRIKEL</sequence>
<dbReference type="GO" id="GO:0016787">
    <property type="term" value="F:hydrolase activity"/>
    <property type="evidence" value="ECO:0007669"/>
    <property type="project" value="InterPro"/>
</dbReference>
<dbReference type="InterPro" id="IPR010496">
    <property type="entry name" value="AL/BT2_dom"/>
</dbReference>
<organism evidence="3 4">
    <name type="scientific">Luteolibacter ambystomatis</name>
    <dbReference type="NCBI Taxonomy" id="2824561"/>
    <lineage>
        <taxon>Bacteria</taxon>
        <taxon>Pseudomonadati</taxon>
        <taxon>Verrucomicrobiota</taxon>
        <taxon>Verrucomicrobiia</taxon>
        <taxon>Verrucomicrobiales</taxon>
        <taxon>Verrucomicrobiaceae</taxon>
        <taxon>Luteolibacter</taxon>
    </lineage>
</organism>
<dbReference type="EMBL" id="CP073100">
    <property type="protein sequence ID" value="QUE52433.1"/>
    <property type="molecule type" value="Genomic_DNA"/>
</dbReference>
<proteinExistence type="predicted"/>
<feature type="chain" id="PRO_5036902657" evidence="1">
    <location>
        <begin position="17"/>
        <end position="216"/>
    </location>
</feature>
<name>A0A975PG43_9BACT</name>
<feature type="domain" description="3-keto-alpha-glucoside-1,2-lyase/3-keto-2-hydroxy-glucal hydratase" evidence="2">
    <location>
        <begin position="20"/>
        <end position="214"/>
    </location>
</feature>